<dbReference type="OrthoDB" id="1431060at2"/>
<dbReference type="RefSeq" id="WP_068820515.1">
    <property type="nucleotide sequence ID" value="NZ_LWHJ01000002.1"/>
</dbReference>
<reference evidence="2 3" key="2">
    <citation type="submission" date="2016-06" db="EMBL/GenBank/DDBJ databases">
        <title>Pedobacter psychrophilus sp. nov., isolated from Antarctic fragmentary rock.</title>
        <authorList>
            <person name="Svec P."/>
        </authorList>
    </citation>
    <scope>NUCLEOTIDE SEQUENCE [LARGE SCALE GENOMIC DNA]</scope>
    <source>
        <strain evidence="2 3">CCM 8644</strain>
    </source>
</reference>
<keyword evidence="3" id="KW-1185">Reference proteome</keyword>
<evidence type="ECO:0000313" key="3">
    <source>
        <dbReference type="Proteomes" id="UP000078459"/>
    </source>
</evidence>
<evidence type="ECO:0008006" key="4">
    <source>
        <dbReference type="Google" id="ProtNLM"/>
    </source>
</evidence>
<evidence type="ECO:0000256" key="1">
    <source>
        <dbReference type="SAM" id="Phobius"/>
    </source>
</evidence>
<organism evidence="2 3">
    <name type="scientific">Pedobacter psychrophilus</name>
    <dbReference type="NCBI Taxonomy" id="1826909"/>
    <lineage>
        <taxon>Bacteria</taxon>
        <taxon>Pseudomonadati</taxon>
        <taxon>Bacteroidota</taxon>
        <taxon>Sphingobacteriia</taxon>
        <taxon>Sphingobacteriales</taxon>
        <taxon>Sphingobacteriaceae</taxon>
        <taxon>Pedobacter</taxon>
    </lineage>
</organism>
<keyword evidence="1" id="KW-0472">Membrane</keyword>
<evidence type="ECO:0000313" key="2">
    <source>
        <dbReference type="EMBL" id="OAQ43527.1"/>
    </source>
</evidence>
<gene>
    <name evidence="2" type="ORF">A5893_17070</name>
</gene>
<keyword evidence="1" id="KW-1133">Transmembrane helix</keyword>
<protein>
    <recommendedName>
        <fullName evidence="4">SMODS and SLOG-associating 2TM effector domain-containing protein</fullName>
    </recommendedName>
</protein>
<sequence length="162" mass="19583">MRERLWYELGQVKHNHCYCTFLISRQRRFLNYFNIIILTFSSAGVMGWVIWKDSPFIACIIVALISLLKLLSPHIVPSDKQIEKLDNVTDFYFDYFNDLEQIWYDHYNYRISDQEAQSKFYTLKNTEREISKIVNEIVKSTNKKIYKKADIETRNYLQRIFN</sequence>
<dbReference type="Proteomes" id="UP000078459">
    <property type="component" value="Unassembled WGS sequence"/>
</dbReference>
<feature type="transmembrane region" description="Helical" evidence="1">
    <location>
        <begin position="55"/>
        <end position="72"/>
    </location>
</feature>
<reference evidence="2 3" key="1">
    <citation type="submission" date="2016-04" db="EMBL/GenBank/DDBJ databases">
        <authorList>
            <person name="Evans L.H."/>
            <person name="Alamgir A."/>
            <person name="Owens N."/>
            <person name="Weber N.D."/>
            <person name="Virtaneva K."/>
            <person name="Barbian K."/>
            <person name="Babar A."/>
            <person name="Rosenke K."/>
        </authorList>
    </citation>
    <scope>NUCLEOTIDE SEQUENCE [LARGE SCALE GENOMIC DNA]</scope>
    <source>
        <strain evidence="2 3">CCM 8644</strain>
    </source>
</reference>
<name>A0A179DR01_9SPHI</name>
<proteinExistence type="predicted"/>
<feature type="transmembrane region" description="Helical" evidence="1">
    <location>
        <begin position="29"/>
        <end position="49"/>
    </location>
</feature>
<keyword evidence="1" id="KW-0812">Transmembrane</keyword>
<dbReference type="EMBL" id="LWHJ01000002">
    <property type="protein sequence ID" value="OAQ43527.1"/>
    <property type="molecule type" value="Genomic_DNA"/>
</dbReference>
<dbReference type="AlphaFoldDB" id="A0A179DR01"/>
<comment type="caution">
    <text evidence="2">The sequence shown here is derived from an EMBL/GenBank/DDBJ whole genome shotgun (WGS) entry which is preliminary data.</text>
</comment>
<accession>A0A179DR01</accession>